<dbReference type="InterPro" id="IPR000477">
    <property type="entry name" value="RT_dom"/>
</dbReference>
<dbReference type="Pfam" id="PF26282">
    <property type="entry name" value="Ig_TRAPPC9-Trs120_3rd"/>
    <property type="match status" value="1"/>
</dbReference>
<evidence type="ECO:0000313" key="3">
    <source>
        <dbReference type="Proteomes" id="UP000288805"/>
    </source>
</evidence>
<dbReference type="Pfam" id="PF26283">
    <property type="entry name" value="Ig_TRAPPC9-Trs120_4th"/>
    <property type="match status" value="1"/>
</dbReference>
<dbReference type="InterPro" id="IPR013935">
    <property type="entry name" value="Trs120_TRAPPC9"/>
</dbReference>
<dbReference type="InterPro" id="IPR058565">
    <property type="entry name" value="Ig_TRAPPC9_Trs120_1st"/>
</dbReference>
<protein>
    <submittedName>
        <fullName evidence="2">Trafficking protein particle complex II-specific subunit 120-like</fullName>
    </submittedName>
</protein>
<gene>
    <name evidence="2" type="primary">TRS120_0</name>
    <name evidence="2" type="ORF">CK203_088566</name>
</gene>
<dbReference type="Pfam" id="PF13966">
    <property type="entry name" value="zf-RVT"/>
    <property type="match status" value="1"/>
</dbReference>
<evidence type="ECO:0000259" key="1">
    <source>
        <dbReference type="PROSITE" id="PS50878"/>
    </source>
</evidence>
<dbReference type="InterPro" id="IPR058567">
    <property type="entry name" value="Ig_TRAPPC9_Trs120_3rd"/>
</dbReference>
<name>A0A438F1B1_VITVI</name>
<dbReference type="PANTHER" id="PTHR21512:SF5">
    <property type="entry name" value="TRAFFICKING PROTEIN PARTICLE COMPLEX SUBUNIT 9"/>
    <property type="match status" value="1"/>
</dbReference>
<reference evidence="2 3" key="1">
    <citation type="journal article" date="2018" name="PLoS Genet.">
        <title>Population sequencing reveals clonal diversity and ancestral inbreeding in the grapevine cultivar Chardonnay.</title>
        <authorList>
            <person name="Roach M.J."/>
            <person name="Johnson D.L."/>
            <person name="Bohlmann J."/>
            <person name="van Vuuren H.J."/>
            <person name="Jones S.J."/>
            <person name="Pretorius I.S."/>
            <person name="Schmidt S.A."/>
            <person name="Borneman A.R."/>
        </authorList>
    </citation>
    <scope>NUCLEOTIDE SEQUENCE [LARGE SCALE GENOMIC DNA]</scope>
    <source>
        <strain evidence="3">cv. Chardonnay</strain>
        <tissue evidence="2">Leaf</tissue>
    </source>
</reference>
<proteinExistence type="predicted"/>
<dbReference type="InterPro" id="IPR058568">
    <property type="entry name" value="Ig_TRAPPC9_Trs120_4th"/>
</dbReference>
<dbReference type="SUPFAM" id="SSF56672">
    <property type="entry name" value="DNA/RNA polymerases"/>
    <property type="match status" value="1"/>
</dbReference>
<comment type="caution">
    <text evidence="2">The sequence shown here is derived from an EMBL/GenBank/DDBJ whole genome shotgun (WGS) entry which is preliminary data.</text>
</comment>
<dbReference type="Proteomes" id="UP000288805">
    <property type="component" value="Unassembled WGS sequence"/>
</dbReference>
<dbReference type="EMBL" id="QGNW01001139">
    <property type="protein sequence ID" value="RVW53799.1"/>
    <property type="molecule type" value="Genomic_DNA"/>
</dbReference>
<dbReference type="Pfam" id="PF26254">
    <property type="entry name" value="Ig_TRAPPC9-Trs120_1st"/>
    <property type="match status" value="1"/>
</dbReference>
<dbReference type="GO" id="GO:0005794">
    <property type="term" value="C:Golgi apparatus"/>
    <property type="evidence" value="ECO:0007669"/>
    <property type="project" value="UniProtKB-SubCell"/>
</dbReference>
<dbReference type="Pfam" id="PF00078">
    <property type="entry name" value="RVT_1"/>
    <property type="match status" value="1"/>
</dbReference>
<dbReference type="PROSITE" id="PS50878">
    <property type="entry name" value="RT_POL"/>
    <property type="match status" value="1"/>
</dbReference>
<accession>A0A438F1B1</accession>
<feature type="domain" description="Reverse transcriptase" evidence="1">
    <location>
        <begin position="114"/>
        <end position="394"/>
    </location>
</feature>
<organism evidence="2 3">
    <name type="scientific">Vitis vinifera</name>
    <name type="common">Grape</name>
    <dbReference type="NCBI Taxonomy" id="29760"/>
    <lineage>
        <taxon>Eukaryota</taxon>
        <taxon>Viridiplantae</taxon>
        <taxon>Streptophyta</taxon>
        <taxon>Embryophyta</taxon>
        <taxon>Tracheophyta</taxon>
        <taxon>Spermatophyta</taxon>
        <taxon>Magnoliopsida</taxon>
        <taxon>eudicotyledons</taxon>
        <taxon>Gunneridae</taxon>
        <taxon>Pentapetalae</taxon>
        <taxon>rosids</taxon>
        <taxon>Vitales</taxon>
        <taxon>Vitaceae</taxon>
        <taxon>Viteae</taxon>
        <taxon>Vitis</taxon>
    </lineage>
</organism>
<dbReference type="InterPro" id="IPR043502">
    <property type="entry name" value="DNA/RNA_pol_sf"/>
</dbReference>
<evidence type="ECO:0000313" key="2">
    <source>
        <dbReference type="EMBL" id="RVW53799.1"/>
    </source>
</evidence>
<dbReference type="PANTHER" id="PTHR21512">
    <property type="entry name" value="TRAFFICKING PROTEIN PARTICLE COMPLEX SUBUNIT 9"/>
    <property type="match status" value="1"/>
</dbReference>
<sequence>MANSNRRRNCLKKIKINGTWLSEEHDIQRGVVRAFKDLLSDSGGWRPCCNNIEFDSIGDEEAARLEESFSGDEVFLALSDLNGDKAPGPDGFSLAFWQFCWEFVKDEVLGFFKEFYERGKFVRSLNTTFLVLIPKKCGAEDLSDFRPISLVGGLYKLLAKVLANRLKKVVGKVVSSSQNAFVEGRQILDAALVANEVIDSVLKRKERGVLCKLDLEKAYDRINWDFLLSVMQRMGFGEKWIGWIRWCISTASFSVLVNGSPTGFFRSSRGLRQGDPLSPYLFVLGMEALSSLINRAVRGGFLSGCRIGGREGVGIQVTHLLFADDTLVFCDDSQEQVAFLSWLLMWFEATSGLRINLNKSEILPVGCVENAELLAAELGCKVGSLPSTYLGLPLGASHKSVKVWDGVEERMRKKLALWKRQFISKGGRLTLIRSLLCKWSWRYAVERDSYWKLIISTKYGVERGGWSTCGAREGHGVGLWKEISKEGLLLLNNVSFSVGDGRRVRFWKDIWCGSTPLCEAFPSLFDLAGSKDAWVADYWDPMGEVGGWTPLFLRPFNDWEVGGRRDSYRPFKGRGYAVSFPGNIIWSPYVPSKVSFFAWEASWEKVLTQDQLKRRGWILANRCCLCCVEEETINHILVHCSKTKILWDLLLSLFGVNWVMPFSVRDTLLRLCKPVVFLLEFAYLSRYASGWTWCAHMQIVDIMDKESKDILLCFVLWYLLMGMSKDAEECGVEGFRFGRDRMRVSHLLFAVDTIFLFISASKEFSHSYLVVYFCLKMLMEIGPSYADGGKMHHHSVVSLFESQWSTLQMVVLREILMSSVRAGDPLAAWSAAARLLRCYYPLITPAGQNGLATALKNSSERLPSGTRCADPALPFIRLHSFPLQPSQMDIVKRNPAREDWWAGSAPSGPFIYTPFSKGEPNDTSKQELIWIVGEPVQVLVELANPCGFDLMVESIYLSVHSGNFDAFPIRVNLPPNSSKVITLSGIPTSVGHVTIPGCTVHCFGVITEHLFKDVDNLLHGAAQGLVLSDPFRCCGSAKLRNVSVPQISVVPPLPLLVSRIVGGVGAVILYEGEIRDVWISLANAAWCRSDIAVTLKAWQLGLVDPDNAAGKSASGSTGRQSKDGISPILLIHYTGCIWTFEGVELPFTCPSVETSFPKVLAVVVRVYSFKSGATDKSWRTARKWLFCAPRQTSGCSLAHLCLQGLSLVKARLLSMEIPAHIGENLPKPVRLDNGSTEEVTISESKADGLVKIDPFRGSWGLRFLELELSNPTDVVFEISVSVQLENSSDVDNPSVDQDAAELGYPKTRIDRDYSARVLIPLEHFKLPVLDGSFFVKDSQADGTSSGRTLSFSDKTSKAELNASIKNLISRIKLRWQSGRNSSGELNIKDAIQAALQTSVMDILLPDPLTFGFKLSKNGAGHAAKLDSPKESNVQVPSTSKGSVLAHDMTPMEVLVRNNTMEMIKMRFSIRCRDVAGANCVEGDKATVLWAGVLSGVTMEVPPLQEVKHSFSLYFLVPGEYTLVAAAVIDDPNDILRARARSVSSNEPIFCRGPPFHVRVIGTA</sequence>
<dbReference type="CDD" id="cd01650">
    <property type="entry name" value="RT_nLTR_like"/>
    <property type="match status" value="1"/>
</dbReference>
<dbReference type="InterPro" id="IPR026960">
    <property type="entry name" value="RVT-Znf"/>
</dbReference>